<dbReference type="Gene3D" id="1.10.10.10">
    <property type="entry name" value="Winged helix-like DNA-binding domain superfamily/Winged helix DNA-binding domain"/>
    <property type="match status" value="1"/>
</dbReference>
<reference evidence="2" key="1">
    <citation type="submission" date="2020-03" db="EMBL/GenBank/DDBJ databases">
        <title>The deep terrestrial virosphere.</title>
        <authorList>
            <person name="Holmfeldt K."/>
            <person name="Nilsson E."/>
            <person name="Simone D."/>
            <person name="Lopez-Fernandez M."/>
            <person name="Wu X."/>
            <person name="de Brujin I."/>
            <person name="Lundin D."/>
            <person name="Andersson A."/>
            <person name="Bertilsson S."/>
            <person name="Dopson M."/>
        </authorList>
    </citation>
    <scope>NUCLEOTIDE SEQUENCE</scope>
    <source>
        <strain evidence="2">MM415B02000</strain>
    </source>
</reference>
<gene>
    <name evidence="2" type="ORF">MM415B02000_0005</name>
</gene>
<keyword evidence="2" id="KW-0238">DNA-binding</keyword>
<accession>A0A6M3IE37</accession>
<dbReference type="AlphaFoldDB" id="A0A6M3IE37"/>
<dbReference type="EMBL" id="MT141175">
    <property type="protein sequence ID" value="QJA55709.1"/>
    <property type="molecule type" value="Genomic_DNA"/>
</dbReference>
<dbReference type="GO" id="GO:0006355">
    <property type="term" value="P:regulation of DNA-templated transcription"/>
    <property type="evidence" value="ECO:0007669"/>
    <property type="project" value="InterPro"/>
</dbReference>
<evidence type="ECO:0000313" key="2">
    <source>
        <dbReference type="EMBL" id="QJA55709.1"/>
    </source>
</evidence>
<feature type="domain" description="HTH luxR-type" evidence="1">
    <location>
        <begin position="33"/>
        <end position="60"/>
    </location>
</feature>
<dbReference type="SUPFAM" id="SSF46894">
    <property type="entry name" value="C-terminal effector domain of the bipartite response regulators"/>
    <property type="match status" value="1"/>
</dbReference>
<dbReference type="PROSITE" id="PS00622">
    <property type="entry name" value="HTH_LUXR_1"/>
    <property type="match status" value="1"/>
</dbReference>
<sequence length="173" mass="19468">MGRLPQILPEGKVFEVQKIWNITHEIMRLHILGFKNVEIASQLNITAQTVSNAVNSTIVKRQMEVMQAKRDVDTIAVAERVVQMSGKALDVLETIMDDEKEPGSVRSKVALSILDRNSETAPVRRTESHGIYEHFLRGKTIAEVKQLARDRGYLSKPAEVEEASFREVESEAV</sequence>
<protein>
    <submittedName>
        <fullName evidence="2">Putative LuxR-type DNA-binding HTH domain containing protein</fullName>
    </submittedName>
</protein>
<name>A0A6M3IE37_9ZZZZ</name>
<dbReference type="InterPro" id="IPR016032">
    <property type="entry name" value="Sig_transdc_resp-reg_C-effctor"/>
</dbReference>
<dbReference type="InterPro" id="IPR000792">
    <property type="entry name" value="Tscrpt_reg_LuxR_C"/>
</dbReference>
<proteinExistence type="predicted"/>
<organism evidence="2">
    <name type="scientific">viral metagenome</name>
    <dbReference type="NCBI Taxonomy" id="1070528"/>
    <lineage>
        <taxon>unclassified sequences</taxon>
        <taxon>metagenomes</taxon>
        <taxon>organismal metagenomes</taxon>
    </lineage>
</organism>
<dbReference type="InterPro" id="IPR036388">
    <property type="entry name" value="WH-like_DNA-bd_sf"/>
</dbReference>
<evidence type="ECO:0000259" key="1">
    <source>
        <dbReference type="PROSITE" id="PS00622"/>
    </source>
</evidence>
<dbReference type="GO" id="GO:0003677">
    <property type="term" value="F:DNA binding"/>
    <property type="evidence" value="ECO:0007669"/>
    <property type="project" value="UniProtKB-KW"/>
</dbReference>